<dbReference type="Proteomes" id="UP001206895">
    <property type="component" value="Unassembled WGS sequence"/>
</dbReference>
<evidence type="ECO:0000256" key="2">
    <source>
        <dbReference type="SAM" id="Phobius"/>
    </source>
</evidence>
<proteinExistence type="predicted"/>
<sequence>MVDDVAAAVTADGADSGKTGRVNPTHVQERDTVVSPPSPNTLGGLSGGTAADDERRRSLRKMKIVATGLLVFAALVYLFTRWLEDRGGDDTAGWVAYVRAASEAGMVGALADWFAVTALFRQPLGLPIPHTALIRRKKDQIGEQLGDFVEQNFMTPSVIEGQVSKLELPQRVSRWLADPKNSPRVSAEASRAIGLAGEMLQDDDIEQFIVAGMRWMAEPQWGPPAGRVLESLIEENRLAPVIQMLCDRAHDWAEGSQGLIDKVIDKDGPAWAPKFLNAVVGDRIHRELVDYTDKVRTDPDHDIRRAMNEFLEQFAQDLQHDPETIARLEQIKDEFIGRDEVAGAASTAWRSAKAVLGQALDDPDSTLRSNLADAVIKVATRVSNDEPLQAKMNMWTVRVARHVANNYATEIVSVITETVRGWDAEDTSRKIELQVGRDLQFIRINGTVVGSLAGLAIYSVSVLLFS</sequence>
<reference evidence="3 4" key="1">
    <citation type="submission" date="2022-06" db="EMBL/GenBank/DDBJ databases">
        <title>Genomic Encyclopedia of Archaeal and Bacterial Type Strains, Phase II (KMG-II): from individual species to whole genera.</title>
        <authorList>
            <person name="Goeker M."/>
        </authorList>
    </citation>
    <scope>NUCLEOTIDE SEQUENCE [LARGE SCALE GENOMIC DNA]</scope>
    <source>
        <strain evidence="3 4">DSM 44693</strain>
    </source>
</reference>
<organism evidence="3 4">
    <name type="scientific">Williamsia maris</name>
    <dbReference type="NCBI Taxonomy" id="72806"/>
    <lineage>
        <taxon>Bacteria</taxon>
        <taxon>Bacillati</taxon>
        <taxon>Actinomycetota</taxon>
        <taxon>Actinomycetes</taxon>
        <taxon>Mycobacteriales</taxon>
        <taxon>Nocardiaceae</taxon>
        <taxon>Williamsia</taxon>
    </lineage>
</organism>
<comment type="caution">
    <text evidence="3">The sequence shown here is derived from an EMBL/GenBank/DDBJ whole genome shotgun (WGS) entry which is preliminary data.</text>
</comment>
<dbReference type="EMBL" id="JAMTCJ010000001">
    <property type="protein sequence ID" value="MCP2175272.1"/>
    <property type="molecule type" value="Genomic_DNA"/>
</dbReference>
<dbReference type="PANTHER" id="PTHR38442:SF1">
    <property type="entry name" value="INNER MEMBRANE PROTEIN"/>
    <property type="match status" value="1"/>
</dbReference>
<protein>
    <submittedName>
        <fullName evidence="3">Uncharacterized membrane-anchored protein YjiN, DUF445 family</fullName>
    </submittedName>
</protein>
<keyword evidence="2" id="KW-1133">Transmembrane helix</keyword>
<keyword evidence="2" id="KW-0812">Transmembrane</keyword>
<evidence type="ECO:0000313" key="4">
    <source>
        <dbReference type="Proteomes" id="UP001206895"/>
    </source>
</evidence>
<gene>
    <name evidence="3" type="ORF">LX13_001079</name>
</gene>
<accession>A0ABT1HAK2</accession>
<evidence type="ECO:0000313" key="3">
    <source>
        <dbReference type="EMBL" id="MCP2175272.1"/>
    </source>
</evidence>
<dbReference type="Pfam" id="PF04286">
    <property type="entry name" value="DUF445"/>
    <property type="match status" value="1"/>
</dbReference>
<keyword evidence="4" id="KW-1185">Reference proteome</keyword>
<dbReference type="InterPro" id="IPR007383">
    <property type="entry name" value="DUF445"/>
</dbReference>
<feature type="transmembrane region" description="Helical" evidence="2">
    <location>
        <begin position="64"/>
        <end position="82"/>
    </location>
</feature>
<keyword evidence="2" id="KW-0472">Membrane</keyword>
<feature type="region of interest" description="Disordered" evidence="1">
    <location>
        <begin position="9"/>
        <end position="54"/>
    </location>
</feature>
<name>A0ABT1HAK2_9NOCA</name>
<dbReference type="PANTHER" id="PTHR38442">
    <property type="entry name" value="INNER MEMBRANE PROTEIN-RELATED"/>
    <property type="match status" value="1"/>
</dbReference>
<evidence type="ECO:0000256" key="1">
    <source>
        <dbReference type="SAM" id="MobiDB-lite"/>
    </source>
</evidence>